<dbReference type="AlphaFoldDB" id="A0A1M5YK77"/>
<dbReference type="InterPro" id="IPR005490">
    <property type="entry name" value="LD_TPept_cat_dom"/>
</dbReference>
<reference evidence="11 12" key="1">
    <citation type="submission" date="2016-11" db="EMBL/GenBank/DDBJ databases">
        <authorList>
            <person name="Jaros S."/>
            <person name="Januszkiewicz K."/>
            <person name="Wedrychowicz H."/>
        </authorList>
    </citation>
    <scope>NUCLEOTIDE SEQUENCE [LARGE SCALE GENOMIC DNA]</scope>
    <source>
        <strain evidence="11 12">DSM 10068</strain>
    </source>
</reference>
<dbReference type="GO" id="GO:0071555">
    <property type="term" value="P:cell wall organization"/>
    <property type="evidence" value="ECO:0007669"/>
    <property type="project" value="UniProtKB-UniRule"/>
</dbReference>
<feature type="domain" description="L,D-TPase catalytic" evidence="10">
    <location>
        <begin position="59"/>
        <end position="168"/>
    </location>
</feature>
<evidence type="ECO:0000256" key="3">
    <source>
        <dbReference type="ARBA" id="ARBA00022676"/>
    </source>
</evidence>
<dbReference type="UniPathway" id="UPA00219"/>
<evidence type="ECO:0000256" key="2">
    <source>
        <dbReference type="ARBA" id="ARBA00005992"/>
    </source>
</evidence>
<dbReference type="InterPro" id="IPR050979">
    <property type="entry name" value="LD-transpeptidase"/>
</dbReference>
<dbReference type="STRING" id="1123282.SAMN02745823_02561"/>
<evidence type="ECO:0000256" key="8">
    <source>
        <dbReference type="ARBA" id="ARBA00023316"/>
    </source>
</evidence>
<keyword evidence="7 9" id="KW-0573">Peptidoglycan synthesis</keyword>
<dbReference type="GO" id="GO:0005576">
    <property type="term" value="C:extracellular region"/>
    <property type="evidence" value="ECO:0007669"/>
    <property type="project" value="TreeGrafter"/>
</dbReference>
<sequence>MSEIAGKPKKLHLIAIILLTAALLQSFYVSGGGGAAAARNPFDVERLKSLGYRIADKGCTLLIDLDRLTMVVFMDGRQYKTYPVSGGTPESPSPAGAWKVVEIASWGEGFGGSWVGLNVPWGKYGIHGTVQPWVVGSYHASHGCIRMHDADALAVKKLVSYGTAVYIKHDNAPFRDMKNGMIGSDVQKTQKLLKCLGYYTGGMDGVFGSGMERAVRAFQKSSGLEESGTVGRRMYELLCALNE</sequence>
<dbReference type="InterPro" id="IPR038063">
    <property type="entry name" value="Transpep_catalytic_dom"/>
</dbReference>
<gene>
    <name evidence="11" type="ORF">SAMN02745823_02561</name>
</gene>
<dbReference type="EMBL" id="FQXV01000009">
    <property type="protein sequence ID" value="SHI12278.1"/>
    <property type="molecule type" value="Genomic_DNA"/>
</dbReference>
<name>A0A1M5YK77_9FIRM</name>
<dbReference type="GO" id="GO:0071972">
    <property type="term" value="F:peptidoglycan L,D-transpeptidase activity"/>
    <property type="evidence" value="ECO:0007669"/>
    <property type="project" value="TreeGrafter"/>
</dbReference>
<keyword evidence="12" id="KW-1185">Reference proteome</keyword>
<dbReference type="SUPFAM" id="SSF47090">
    <property type="entry name" value="PGBD-like"/>
    <property type="match status" value="1"/>
</dbReference>
<dbReference type="GO" id="GO:0018104">
    <property type="term" value="P:peptidoglycan-protein cross-linking"/>
    <property type="evidence" value="ECO:0007669"/>
    <property type="project" value="TreeGrafter"/>
</dbReference>
<evidence type="ECO:0000256" key="1">
    <source>
        <dbReference type="ARBA" id="ARBA00004752"/>
    </source>
</evidence>
<dbReference type="Proteomes" id="UP000183995">
    <property type="component" value="Unassembled WGS sequence"/>
</dbReference>
<protein>
    <submittedName>
        <fullName evidence="11">Putative peptidoglycan binding domain-containing protein</fullName>
    </submittedName>
</protein>
<dbReference type="InterPro" id="IPR036366">
    <property type="entry name" value="PGBDSf"/>
</dbReference>
<keyword evidence="6 9" id="KW-0133">Cell shape</keyword>
<dbReference type="Gene3D" id="1.10.101.10">
    <property type="entry name" value="PGBD-like superfamily/PGBD"/>
    <property type="match status" value="1"/>
</dbReference>
<keyword evidence="3" id="KW-0328">Glycosyltransferase</keyword>
<evidence type="ECO:0000256" key="7">
    <source>
        <dbReference type="ARBA" id="ARBA00022984"/>
    </source>
</evidence>
<evidence type="ECO:0000256" key="4">
    <source>
        <dbReference type="ARBA" id="ARBA00022679"/>
    </source>
</evidence>
<dbReference type="SUPFAM" id="SSF141523">
    <property type="entry name" value="L,D-transpeptidase catalytic domain-like"/>
    <property type="match status" value="1"/>
</dbReference>
<dbReference type="InterPro" id="IPR002477">
    <property type="entry name" value="Peptidoglycan-bd-like"/>
</dbReference>
<comment type="similarity">
    <text evidence="2">Belongs to the YkuD family.</text>
</comment>
<feature type="active site" description="Proton donor/acceptor" evidence="9">
    <location>
        <position position="127"/>
    </location>
</feature>
<evidence type="ECO:0000259" key="10">
    <source>
        <dbReference type="PROSITE" id="PS52029"/>
    </source>
</evidence>
<evidence type="ECO:0000256" key="5">
    <source>
        <dbReference type="ARBA" id="ARBA00022801"/>
    </source>
</evidence>
<keyword evidence="5" id="KW-0378">Hydrolase</keyword>
<dbReference type="OrthoDB" id="9787225at2"/>
<keyword evidence="8 9" id="KW-0961">Cell wall biogenesis/degradation</keyword>
<evidence type="ECO:0000256" key="9">
    <source>
        <dbReference type="PROSITE-ProRule" id="PRU01373"/>
    </source>
</evidence>
<dbReference type="RefSeq" id="WP_073079631.1">
    <property type="nucleotide sequence ID" value="NZ_FQXV01000009.1"/>
</dbReference>
<proteinExistence type="inferred from homology"/>
<dbReference type="CDD" id="cd16913">
    <property type="entry name" value="YkuD_like"/>
    <property type="match status" value="1"/>
</dbReference>
<dbReference type="PANTHER" id="PTHR30582">
    <property type="entry name" value="L,D-TRANSPEPTIDASE"/>
    <property type="match status" value="1"/>
</dbReference>
<accession>A0A1M5YK77</accession>
<dbReference type="Gene3D" id="2.40.440.10">
    <property type="entry name" value="L,D-transpeptidase catalytic domain-like"/>
    <property type="match status" value="1"/>
</dbReference>
<dbReference type="Pfam" id="PF01471">
    <property type="entry name" value="PG_binding_1"/>
    <property type="match status" value="1"/>
</dbReference>
<dbReference type="GO" id="GO:0016757">
    <property type="term" value="F:glycosyltransferase activity"/>
    <property type="evidence" value="ECO:0007669"/>
    <property type="project" value="UniProtKB-KW"/>
</dbReference>
<organism evidence="11 12">
    <name type="scientific">Sporobacter termitidis DSM 10068</name>
    <dbReference type="NCBI Taxonomy" id="1123282"/>
    <lineage>
        <taxon>Bacteria</taxon>
        <taxon>Bacillati</taxon>
        <taxon>Bacillota</taxon>
        <taxon>Clostridia</taxon>
        <taxon>Eubacteriales</taxon>
        <taxon>Oscillospiraceae</taxon>
        <taxon>Sporobacter</taxon>
    </lineage>
</organism>
<dbReference type="Pfam" id="PF03734">
    <property type="entry name" value="YkuD"/>
    <property type="match status" value="1"/>
</dbReference>
<keyword evidence="4" id="KW-0808">Transferase</keyword>
<evidence type="ECO:0000313" key="12">
    <source>
        <dbReference type="Proteomes" id="UP000183995"/>
    </source>
</evidence>
<feature type="active site" description="Nucleophile" evidence="9">
    <location>
        <position position="144"/>
    </location>
</feature>
<evidence type="ECO:0000256" key="6">
    <source>
        <dbReference type="ARBA" id="ARBA00022960"/>
    </source>
</evidence>
<dbReference type="PANTHER" id="PTHR30582:SF24">
    <property type="entry name" value="L,D-TRANSPEPTIDASE ERFK_SRFK-RELATED"/>
    <property type="match status" value="1"/>
</dbReference>
<evidence type="ECO:0000313" key="11">
    <source>
        <dbReference type="EMBL" id="SHI12278.1"/>
    </source>
</evidence>
<dbReference type="GO" id="GO:0008360">
    <property type="term" value="P:regulation of cell shape"/>
    <property type="evidence" value="ECO:0007669"/>
    <property type="project" value="UniProtKB-UniRule"/>
</dbReference>
<dbReference type="InterPro" id="IPR036365">
    <property type="entry name" value="PGBD-like_sf"/>
</dbReference>
<comment type="pathway">
    <text evidence="1 9">Cell wall biogenesis; peptidoglycan biosynthesis.</text>
</comment>
<dbReference type="PROSITE" id="PS52029">
    <property type="entry name" value="LD_TPASE"/>
    <property type="match status" value="1"/>
</dbReference>